<dbReference type="InterPro" id="IPR042118">
    <property type="entry name" value="QueA_dom1"/>
</dbReference>
<dbReference type="GO" id="GO:0051075">
    <property type="term" value="F:S-adenosylmethionine:tRNA ribosyltransferase-isomerase activity"/>
    <property type="evidence" value="ECO:0007669"/>
    <property type="project" value="TreeGrafter"/>
</dbReference>
<dbReference type="Gene3D" id="2.40.10.240">
    <property type="entry name" value="QueA-like"/>
    <property type="match status" value="1"/>
</dbReference>
<evidence type="ECO:0008006" key="7">
    <source>
        <dbReference type="Google" id="ProtNLM"/>
    </source>
</evidence>
<dbReference type="InterPro" id="IPR042119">
    <property type="entry name" value="QueA_dom2"/>
</dbReference>
<evidence type="ECO:0000256" key="3">
    <source>
        <dbReference type="ARBA" id="ARBA00022691"/>
    </source>
</evidence>
<dbReference type="SUPFAM" id="SSF111337">
    <property type="entry name" value="QueA-like"/>
    <property type="match status" value="1"/>
</dbReference>
<name>A0A1E5IL35_ENDTX</name>
<keyword evidence="1" id="KW-0963">Cytoplasm</keyword>
<dbReference type="Gene3D" id="3.40.1780.10">
    <property type="entry name" value="QueA-like"/>
    <property type="match status" value="1"/>
</dbReference>
<keyword evidence="4" id="KW-0671">Queuosine biosynthesis</keyword>
<dbReference type="InterPro" id="IPR036100">
    <property type="entry name" value="QueA_sf"/>
</dbReference>
<keyword evidence="3" id="KW-0949">S-adenosyl-L-methionine</keyword>
<proteinExistence type="predicted"/>
<dbReference type="NCBIfam" id="TIGR00113">
    <property type="entry name" value="queA"/>
    <property type="match status" value="1"/>
</dbReference>
<dbReference type="PANTHER" id="PTHR30307">
    <property type="entry name" value="S-ADENOSYLMETHIONINE:TRNA RIBOSYLTRANSFERASE-ISOMERASE"/>
    <property type="match status" value="1"/>
</dbReference>
<dbReference type="GO" id="GO:0008616">
    <property type="term" value="P:tRNA queuosine(34) biosynthetic process"/>
    <property type="evidence" value="ECO:0007669"/>
    <property type="project" value="UniProtKB-KW"/>
</dbReference>
<evidence type="ECO:0000256" key="2">
    <source>
        <dbReference type="ARBA" id="ARBA00022679"/>
    </source>
</evidence>
<evidence type="ECO:0000313" key="5">
    <source>
        <dbReference type="EMBL" id="OEG71202.1"/>
    </source>
</evidence>
<dbReference type="PANTHER" id="PTHR30307:SF0">
    <property type="entry name" value="S-ADENOSYLMETHIONINE:TRNA RIBOSYLTRANSFERASE-ISOMERASE"/>
    <property type="match status" value="1"/>
</dbReference>
<sequence>MLFLDPCQKNEYYKVLIKPFIGVGKKAYFENGYECEIMSKMESGETVVKFNKSGVLEFLQEHGIMPLPPYIKRKGELAQELSDFDRQRYQTVYAKTLGAVAAPTAGLHFTENILKTFKENGINIATLTLHVGWGTFKSITSAELKNHNMLPEKFTIDKTNAEIINSAINNNKRIVAVGTTSVRALESAVGKVGFSKTGKAFIKDCSEETSIFICPGYKFKIINTLVTNFHLSKSTPLIMASAFSSREIMLKAYKEAVKEKYRFFSYGDSMLIL</sequence>
<keyword evidence="2" id="KW-0808">Transferase</keyword>
<dbReference type="EMBL" id="LNVX01000227">
    <property type="protein sequence ID" value="OEG71202.1"/>
    <property type="molecule type" value="Genomic_DNA"/>
</dbReference>
<evidence type="ECO:0000313" key="6">
    <source>
        <dbReference type="Proteomes" id="UP000095237"/>
    </source>
</evidence>
<gene>
    <name evidence="5" type="ORF">ATZ36_15470</name>
</gene>
<dbReference type="Pfam" id="PF02547">
    <property type="entry name" value="Queuosine_synth"/>
    <property type="match status" value="1"/>
</dbReference>
<evidence type="ECO:0000256" key="4">
    <source>
        <dbReference type="ARBA" id="ARBA00022785"/>
    </source>
</evidence>
<comment type="caution">
    <text evidence="5">The sequence shown here is derived from an EMBL/GenBank/DDBJ whole genome shotgun (WGS) entry which is preliminary data.</text>
</comment>
<protein>
    <recommendedName>
        <fullName evidence="7">S-adenosylmethionine:tRNA ribosyltransferase-isomerase</fullName>
    </recommendedName>
</protein>
<evidence type="ECO:0000256" key="1">
    <source>
        <dbReference type="ARBA" id="ARBA00022490"/>
    </source>
</evidence>
<organism evidence="5 6">
    <name type="scientific">Endomicrobium trichonymphae</name>
    <dbReference type="NCBI Taxonomy" id="1408204"/>
    <lineage>
        <taxon>Bacteria</taxon>
        <taxon>Pseudomonadati</taxon>
        <taxon>Elusimicrobiota</taxon>
        <taxon>Endomicrobiia</taxon>
        <taxon>Endomicrobiales</taxon>
        <taxon>Endomicrobiaceae</taxon>
        <taxon>Candidatus Endomicrobiellum</taxon>
    </lineage>
</organism>
<dbReference type="Proteomes" id="UP000095237">
    <property type="component" value="Unassembled WGS sequence"/>
</dbReference>
<dbReference type="InterPro" id="IPR003699">
    <property type="entry name" value="QueA"/>
</dbReference>
<dbReference type="AlphaFoldDB" id="A0A1E5IL35"/>
<reference evidence="5 6" key="1">
    <citation type="submission" date="2015-11" db="EMBL/GenBank/DDBJ databases">
        <title>Evidence for parallel genomic evolution in an endosymbiosis of termite gut flagellates.</title>
        <authorList>
            <person name="Zheng H."/>
        </authorList>
    </citation>
    <scope>NUCLEOTIDE SEQUENCE [LARGE SCALE GENOMIC DNA]</scope>
    <source>
        <strain evidence="5 6">CET450</strain>
    </source>
</reference>
<accession>A0A1E5IL35</accession>
<keyword evidence="6" id="KW-1185">Reference proteome</keyword>